<keyword evidence="6 7" id="KW-0472">Membrane</keyword>
<sequence length="226" mass="24286">MHIEPELVTGAKLLLSYATATVSLGLVARASLKAIKEEGISKLAIRSLMSVIAVFAFFELFIHHSVGVSEVHLILGSSLFLLLGPAAAGIGLMGGLLIQGMFFAPIDLPQYGMNVTTLLLPLFVMSELAKRIIPQNTKYVDLNYSQTLKLSFAYQGGIIAWVAFWAIYGQGLEASNLISVATFSGAYLSVILLEPLVDLGLLALAKTLCNFSVSALFEKRLYASQA</sequence>
<comment type="caution">
    <text evidence="8">The sequence shown here is derived from an EMBL/GenBank/DDBJ whole genome shotgun (WGS) entry which is preliminary data.</text>
</comment>
<feature type="transmembrane region" description="Helical" evidence="7">
    <location>
        <begin position="111"/>
        <end position="132"/>
    </location>
</feature>
<keyword evidence="2" id="KW-0813">Transport</keyword>
<evidence type="ECO:0000256" key="1">
    <source>
        <dbReference type="ARBA" id="ARBA00004651"/>
    </source>
</evidence>
<accession>A0ABT4JZK5</accession>
<dbReference type="InterPro" id="IPR002751">
    <property type="entry name" value="CbiM/NikMN"/>
</dbReference>
<keyword evidence="4 7" id="KW-0812">Transmembrane</keyword>
<feature type="transmembrane region" description="Helical" evidence="7">
    <location>
        <begin position="175"/>
        <end position="193"/>
    </location>
</feature>
<organism evidence="8 9">
    <name type="scientific">Marinomonas phaeophyticola</name>
    <dbReference type="NCBI Taxonomy" id="3004091"/>
    <lineage>
        <taxon>Bacteria</taxon>
        <taxon>Pseudomonadati</taxon>
        <taxon>Pseudomonadota</taxon>
        <taxon>Gammaproteobacteria</taxon>
        <taxon>Oceanospirillales</taxon>
        <taxon>Oceanospirillaceae</taxon>
        <taxon>Marinomonas</taxon>
    </lineage>
</organism>
<keyword evidence="9" id="KW-1185">Reference proteome</keyword>
<evidence type="ECO:0000256" key="5">
    <source>
        <dbReference type="ARBA" id="ARBA00022989"/>
    </source>
</evidence>
<feature type="transmembrane region" description="Helical" evidence="7">
    <location>
        <begin position="14"/>
        <end position="32"/>
    </location>
</feature>
<dbReference type="Pfam" id="PF01891">
    <property type="entry name" value="CbiM"/>
    <property type="match status" value="1"/>
</dbReference>
<evidence type="ECO:0000256" key="4">
    <source>
        <dbReference type="ARBA" id="ARBA00022692"/>
    </source>
</evidence>
<dbReference type="Gene3D" id="1.10.1760.20">
    <property type="match status" value="1"/>
</dbReference>
<feature type="transmembrane region" description="Helical" evidence="7">
    <location>
        <begin position="74"/>
        <end position="99"/>
    </location>
</feature>
<evidence type="ECO:0000313" key="9">
    <source>
        <dbReference type="Proteomes" id="UP001149719"/>
    </source>
</evidence>
<evidence type="ECO:0000256" key="7">
    <source>
        <dbReference type="SAM" id="Phobius"/>
    </source>
</evidence>
<dbReference type="EMBL" id="JAPUBN010000024">
    <property type="protein sequence ID" value="MCZ2723542.1"/>
    <property type="molecule type" value="Genomic_DNA"/>
</dbReference>
<comment type="subcellular location">
    <subcellularLocation>
        <location evidence="1">Cell membrane</location>
        <topology evidence="1">Multi-pass membrane protein</topology>
    </subcellularLocation>
</comment>
<keyword evidence="3" id="KW-1003">Cell membrane</keyword>
<evidence type="ECO:0000256" key="6">
    <source>
        <dbReference type="ARBA" id="ARBA00023136"/>
    </source>
</evidence>
<gene>
    <name evidence="8" type="ORF">O1D97_18490</name>
</gene>
<reference evidence="8" key="1">
    <citation type="submission" date="2022-12" db="EMBL/GenBank/DDBJ databases">
        <title>Marinomonas 15G1-11 sp. nov, isolated from marine algae.</title>
        <authorList>
            <person name="Butt M."/>
            <person name="Choi D.G."/>
            <person name="Kim J.M."/>
            <person name="Lee J.K."/>
            <person name="Baek J.H."/>
            <person name="Jeon C.O."/>
        </authorList>
    </citation>
    <scope>NUCLEOTIDE SEQUENCE</scope>
    <source>
        <strain evidence="8">15G1-11</strain>
    </source>
</reference>
<name>A0ABT4JZK5_9GAMM</name>
<proteinExistence type="predicted"/>
<protein>
    <submittedName>
        <fullName evidence="8">Energy-coupling factor ABC transporter permease</fullName>
    </submittedName>
</protein>
<dbReference type="RefSeq" id="WP_269127672.1">
    <property type="nucleotide sequence ID" value="NZ_JAPUBN010000024.1"/>
</dbReference>
<evidence type="ECO:0000256" key="2">
    <source>
        <dbReference type="ARBA" id="ARBA00022448"/>
    </source>
</evidence>
<feature type="transmembrane region" description="Helical" evidence="7">
    <location>
        <begin position="44"/>
        <end position="62"/>
    </location>
</feature>
<dbReference type="Proteomes" id="UP001149719">
    <property type="component" value="Unassembled WGS sequence"/>
</dbReference>
<evidence type="ECO:0000313" key="8">
    <source>
        <dbReference type="EMBL" id="MCZ2723542.1"/>
    </source>
</evidence>
<feature type="transmembrane region" description="Helical" evidence="7">
    <location>
        <begin position="152"/>
        <end position="168"/>
    </location>
</feature>
<keyword evidence="5 7" id="KW-1133">Transmembrane helix</keyword>
<evidence type="ECO:0000256" key="3">
    <source>
        <dbReference type="ARBA" id="ARBA00022475"/>
    </source>
</evidence>